<evidence type="ECO:0000313" key="4">
    <source>
        <dbReference type="EMBL" id="ELA25939.1"/>
    </source>
</evidence>
<sequence>MKLLRIDTGTLHKFPYPPQVPYAILSHTWSSPAENEWVQYNPSNAVIGRGISAFGGIITKFCHLARAQGYEHVWVDAVCIDKTSSADVSETINSLPRYFQGAGVCFVYLSDLPCGPTLPWKDTWAQCRFWNRAWTLQELLLPTKVQFYDVEWHLRGERAAGCLPALISDTTGIDEDILTQQRSLCQTSVARKMSWAARREGTRSEDVAYSLLGIFGVRMPIVYGEGEHRAFRRLQEEVLKTTNDMSLFAWTGTESEERRGIFADGPWEFLDFGKSTLARLPCVFDGFAALTSRGVLIEGQISEQSDALFLDLGVQQGDEDNFKRYGIVLQKRTDGTFERTECKLAEKLPTSGDSTTMRIIAWRGDLDVTEMSHGNMTDAPVDVKQSPDSVPALRHLLLISSQQPTTPERILPQSKDSLETETTPTGSNFNTSCLSNSEDREWVQVLPTSDVETDSDDCGQVDGYDSLQTSQYTDVDQEWDSAQSVISEATTLGSPQLGGDDSWHTCSQFQTQAESLGRRYNNLLPKSNHSNTLGNDELRAHLSRILIARFSTSQEVDTHVAEKRIRRERRSRDRSRQSSNSRRRRTLGLPEFACPFFAKDPVRHASCVMSHELRSMEDVRGHLWLQHRLPSYCPICKSGFRSASERDGHITQQNCDPSDFFPFEGVSEDQRRLLSHTERAMSDADQWYRAWDILFEGLNLERPCSPFLQTGLGLSISNFRTFWHRHGRSILEESLADRHDGIPIQGIGMEKLSTEVLSDTLRTLAHISERQSPAYV</sequence>
<dbReference type="STRING" id="1213859.L2FHS0"/>
<feature type="compositionally biased region" description="Basic and acidic residues" evidence="1">
    <location>
        <begin position="558"/>
        <end position="576"/>
    </location>
</feature>
<feature type="compositionally biased region" description="Polar residues" evidence="1">
    <location>
        <begin position="420"/>
        <end position="434"/>
    </location>
</feature>
<proteinExistence type="predicted"/>
<accession>L2FHS0</accession>
<dbReference type="EMBL" id="KB021097">
    <property type="protein sequence ID" value="ELA25939.1"/>
    <property type="molecule type" value="Genomic_DNA"/>
</dbReference>
<evidence type="ECO:0000259" key="3">
    <source>
        <dbReference type="Pfam" id="PF26640"/>
    </source>
</evidence>
<evidence type="ECO:0000256" key="1">
    <source>
        <dbReference type="SAM" id="MobiDB-lite"/>
    </source>
</evidence>
<feature type="region of interest" description="Disordered" evidence="1">
    <location>
        <begin position="401"/>
        <end position="434"/>
    </location>
</feature>
<dbReference type="Pfam" id="PF26640">
    <property type="entry name" value="DUF8212"/>
    <property type="match status" value="1"/>
</dbReference>
<dbReference type="PANTHER" id="PTHR10622:SF12">
    <property type="entry name" value="HET DOMAIN-CONTAINING PROTEIN"/>
    <property type="match status" value="1"/>
</dbReference>
<feature type="region of interest" description="Disordered" evidence="1">
    <location>
        <begin position="558"/>
        <end position="584"/>
    </location>
</feature>
<evidence type="ECO:0000259" key="2">
    <source>
        <dbReference type="Pfam" id="PF06985"/>
    </source>
</evidence>
<dbReference type="PANTHER" id="PTHR10622">
    <property type="entry name" value="HET DOMAIN-CONTAINING PROTEIN"/>
    <property type="match status" value="1"/>
</dbReference>
<protein>
    <submittedName>
        <fullName evidence="4">Het and ankyrin domain protein</fullName>
    </submittedName>
</protein>
<dbReference type="AlphaFoldDB" id="L2FHS0"/>
<feature type="domain" description="Heterokaryon incompatibility" evidence="2">
    <location>
        <begin position="22"/>
        <end position="110"/>
    </location>
</feature>
<organism evidence="4">
    <name type="scientific">Colletotrichum fructicola (strain Nara gc5)</name>
    <name type="common">Anthracnose fungus</name>
    <name type="synonym">Colletotrichum gloeosporioides (strain Nara gc5)</name>
    <dbReference type="NCBI Taxonomy" id="1213859"/>
    <lineage>
        <taxon>Eukaryota</taxon>
        <taxon>Fungi</taxon>
        <taxon>Dikarya</taxon>
        <taxon>Ascomycota</taxon>
        <taxon>Pezizomycotina</taxon>
        <taxon>Sordariomycetes</taxon>
        <taxon>Hypocreomycetidae</taxon>
        <taxon>Glomerellales</taxon>
        <taxon>Glomerellaceae</taxon>
        <taxon>Colletotrichum</taxon>
        <taxon>Colletotrichum gloeosporioides species complex</taxon>
    </lineage>
</organism>
<dbReference type="HOGENOM" id="CLU_368482_0_0_1"/>
<gene>
    <name evidence="4" type="ORF">CGGC5_13019</name>
</gene>
<name>L2FHS0_COLFN</name>
<dbReference type="InterPro" id="IPR010730">
    <property type="entry name" value="HET"/>
</dbReference>
<dbReference type="InterPro" id="IPR058525">
    <property type="entry name" value="DUF8212"/>
</dbReference>
<reference evidence="4" key="1">
    <citation type="submission" date="2012-08" db="EMBL/GenBank/DDBJ databases">
        <title>Genome analysis of Colletotrichum orbiculare and Colletotrichum fructicola.</title>
        <authorList>
            <person name="Gan P.H.P."/>
            <person name="Ikeda K."/>
            <person name="Irieda H."/>
            <person name="Narusaka M."/>
            <person name="O'Connell R.J."/>
            <person name="Narusaka Y."/>
            <person name="Takano Y."/>
            <person name="Kubo Y."/>
            <person name="Shirasu K."/>
        </authorList>
    </citation>
    <scope>NUCLEOTIDE SEQUENCE</scope>
    <source>
        <strain evidence="4">Nara gc5</strain>
    </source>
</reference>
<dbReference type="Pfam" id="PF06985">
    <property type="entry name" value="HET"/>
    <property type="match status" value="1"/>
</dbReference>
<feature type="domain" description="DUF8212" evidence="3">
    <location>
        <begin position="229"/>
        <end position="252"/>
    </location>
</feature>